<name>A0AAQ3R8H9_SYNEL</name>
<sequence length="92" mass="9513">MSQFINLLNDQNAQELVGGTYTPPSHPYPMHPKKHPSSVSQTVIAPIKSVSISSADATALNIGFKNVFSPQTATAGAGSSATSTVWGGRVSA</sequence>
<evidence type="ECO:0000256" key="1">
    <source>
        <dbReference type="SAM" id="MobiDB-lite"/>
    </source>
</evidence>
<evidence type="ECO:0000313" key="3">
    <source>
        <dbReference type="Proteomes" id="UP000267249"/>
    </source>
</evidence>
<dbReference type="Proteomes" id="UP000267249">
    <property type="component" value="Chromosome"/>
</dbReference>
<protein>
    <submittedName>
        <fullName evidence="2">Uncharacterized protein</fullName>
    </submittedName>
</protein>
<dbReference type="AlphaFoldDB" id="A0AAQ3R8H9"/>
<accession>A0AAQ3R8H9</accession>
<gene>
    <name evidence="2" type="ORF">DOP62_13625</name>
</gene>
<dbReference type="EMBL" id="CP030139">
    <property type="protein sequence ID" value="WVS92368.1"/>
    <property type="molecule type" value="Genomic_DNA"/>
</dbReference>
<proteinExistence type="predicted"/>
<feature type="region of interest" description="Disordered" evidence="1">
    <location>
        <begin position="16"/>
        <end position="37"/>
    </location>
</feature>
<organism evidence="2 3">
    <name type="scientific">Synechococcus elongatus PCC 11801</name>
    <dbReference type="NCBI Taxonomy" id="2219813"/>
    <lineage>
        <taxon>Bacteria</taxon>
        <taxon>Bacillati</taxon>
        <taxon>Cyanobacteriota</taxon>
        <taxon>Cyanophyceae</taxon>
        <taxon>Synechococcales</taxon>
        <taxon>Synechococcaceae</taxon>
        <taxon>Synechococcus</taxon>
    </lineage>
</organism>
<evidence type="ECO:0000313" key="2">
    <source>
        <dbReference type="EMBL" id="WVS92368.1"/>
    </source>
</evidence>
<feature type="region of interest" description="Disordered" evidence="1">
    <location>
        <begin position="72"/>
        <end position="92"/>
    </location>
</feature>
<dbReference type="RefSeq" id="WP_208672604.1">
    <property type="nucleotide sequence ID" value="NZ_CP030139.2"/>
</dbReference>
<reference evidence="2 3" key="1">
    <citation type="journal article" date="2018" name="Sci. Rep.">
        <title>Genome Features and Biochemical Characteristics of a Robust, Fast Growing and Naturally Transformable Cyanobacterium Synechococcus elongatus PCC 11801 Isolated from India.</title>
        <authorList>
            <person name="Jaiswal D."/>
            <person name="Sengupta A."/>
            <person name="Sohoni S."/>
            <person name="Sengupta S."/>
            <person name="Phadnavis A.G."/>
            <person name="Pakrasi H.B."/>
            <person name="Wangikar P.P."/>
        </authorList>
    </citation>
    <scope>NUCLEOTIDE SEQUENCE [LARGE SCALE GENOMIC DNA]</scope>
    <source>
        <strain evidence="2 3">PCC 11801</strain>
    </source>
</reference>